<dbReference type="InterPro" id="IPR050664">
    <property type="entry name" value="Octanoyltrans_LipM/LipL"/>
</dbReference>
<evidence type="ECO:0000313" key="2">
    <source>
        <dbReference type="EMBL" id="MPN55438.1"/>
    </source>
</evidence>
<comment type="caution">
    <text evidence="2">The sequence shown here is derived from an EMBL/GenBank/DDBJ whole genome shotgun (WGS) entry which is preliminary data.</text>
</comment>
<reference evidence="2" key="1">
    <citation type="submission" date="2019-08" db="EMBL/GenBank/DDBJ databases">
        <authorList>
            <person name="Kucharzyk K."/>
            <person name="Murdoch R.W."/>
            <person name="Higgins S."/>
            <person name="Loffler F."/>
        </authorList>
    </citation>
    <scope>NUCLEOTIDE SEQUENCE</scope>
</reference>
<name>A0A645IVJ5_9ZZZZ</name>
<dbReference type="Pfam" id="PF21948">
    <property type="entry name" value="LplA-B_cat"/>
    <property type="match status" value="1"/>
</dbReference>
<dbReference type="Gene3D" id="3.30.930.10">
    <property type="entry name" value="Bira Bifunctional Protein, Domain 2"/>
    <property type="match status" value="1"/>
</dbReference>
<gene>
    <name evidence="2" type="primary">lipM_10</name>
    <name evidence="2" type="ORF">SDC9_203120</name>
</gene>
<dbReference type="EC" id="2.3.1.181" evidence="2"/>
<dbReference type="EMBL" id="VSSQ01124682">
    <property type="protein sequence ID" value="MPN55438.1"/>
    <property type="molecule type" value="Genomic_DNA"/>
</dbReference>
<dbReference type="PANTHER" id="PTHR43679:SF2">
    <property type="entry name" value="OCTANOYL-[GCVH]:PROTEIN N-OCTANOYLTRANSFERASE"/>
    <property type="match status" value="1"/>
</dbReference>
<dbReference type="PANTHER" id="PTHR43679">
    <property type="entry name" value="OCTANOYLTRANSFERASE LIPM-RELATED"/>
    <property type="match status" value="1"/>
</dbReference>
<feature type="domain" description="BPL/LPL catalytic" evidence="1">
    <location>
        <begin position="1"/>
        <end position="143"/>
    </location>
</feature>
<accession>A0A645IVJ5</accession>
<dbReference type="PROSITE" id="PS51733">
    <property type="entry name" value="BPL_LPL_CATALYTIC"/>
    <property type="match status" value="1"/>
</dbReference>
<evidence type="ECO:0000259" key="1">
    <source>
        <dbReference type="PROSITE" id="PS51733"/>
    </source>
</evidence>
<dbReference type="SUPFAM" id="SSF55681">
    <property type="entry name" value="Class II aaRS and biotin synthetases"/>
    <property type="match status" value="1"/>
</dbReference>
<proteinExistence type="predicted"/>
<protein>
    <submittedName>
        <fullName evidence="2">Octanoyltransferase LipM</fullName>
        <ecNumber evidence="2">2.3.1.181</ecNumber>
    </submittedName>
</protein>
<sequence>MIPAGHPVATLNRMESYRVFHEAMLPMLAGFGVAAELKSDETPGVDRATMKCFVSPSRFDVVAAAGEKFAGAAQRRTRNGILHQGSILLDASGGDWEKLDTALTEALKRFFRIEFREAEFPAEWIERAETIARSKYETVEWNRAARYQ</sequence>
<dbReference type="InterPro" id="IPR004143">
    <property type="entry name" value="BPL_LPL_catalytic"/>
</dbReference>
<organism evidence="2">
    <name type="scientific">bioreactor metagenome</name>
    <dbReference type="NCBI Taxonomy" id="1076179"/>
    <lineage>
        <taxon>unclassified sequences</taxon>
        <taxon>metagenomes</taxon>
        <taxon>ecological metagenomes</taxon>
    </lineage>
</organism>
<dbReference type="InterPro" id="IPR045864">
    <property type="entry name" value="aa-tRNA-synth_II/BPL/LPL"/>
</dbReference>
<dbReference type="GO" id="GO:0033819">
    <property type="term" value="F:lipoyl(octanoyl) transferase activity"/>
    <property type="evidence" value="ECO:0007669"/>
    <property type="project" value="UniProtKB-EC"/>
</dbReference>
<keyword evidence="2" id="KW-0808">Transferase</keyword>
<dbReference type="AlphaFoldDB" id="A0A645IVJ5"/>
<keyword evidence="2" id="KW-0012">Acyltransferase</keyword>